<comment type="caution">
    <text evidence="2">The sequence shown here is derived from an EMBL/GenBank/DDBJ whole genome shotgun (WGS) entry which is preliminary data.</text>
</comment>
<keyword evidence="1" id="KW-0472">Membrane</keyword>
<dbReference type="AlphaFoldDB" id="D4E396"/>
<dbReference type="InterPro" id="IPR021318">
    <property type="entry name" value="DUF2919"/>
</dbReference>
<evidence type="ECO:0008006" key="4">
    <source>
        <dbReference type="Google" id="ProtNLM"/>
    </source>
</evidence>
<feature type="transmembrane region" description="Helical" evidence="1">
    <location>
        <begin position="73"/>
        <end position="91"/>
    </location>
</feature>
<keyword evidence="1" id="KW-1133">Transmembrane helix</keyword>
<feature type="transmembrane region" description="Helical" evidence="1">
    <location>
        <begin position="33"/>
        <end position="53"/>
    </location>
</feature>
<gene>
    <name evidence="2" type="ORF">HMPREF0758_2646</name>
</gene>
<name>D4E396_SEROD</name>
<accession>D4E396</accession>
<keyword evidence="3" id="KW-1185">Reference proteome</keyword>
<keyword evidence="1" id="KW-0812">Transmembrane</keyword>
<reference evidence="2 3" key="1">
    <citation type="submission" date="2010-01" db="EMBL/GenBank/DDBJ databases">
        <authorList>
            <person name="Muzny D."/>
            <person name="Qin X."/>
            <person name="Deng J."/>
            <person name="Jiang H."/>
            <person name="Liu Y."/>
            <person name="Qu J."/>
            <person name="Song X.-Z."/>
            <person name="Zhang L."/>
            <person name="Thornton R."/>
            <person name="Coyle M."/>
            <person name="Francisco L."/>
            <person name="Jackson L."/>
            <person name="Javaid M."/>
            <person name="Korchina V."/>
            <person name="Kovar C."/>
            <person name="Mata R."/>
            <person name="Mathew T."/>
            <person name="Ngo R."/>
            <person name="Nguyen L."/>
            <person name="Nguyen N."/>
            <person name="Okwuonu G."/>
            <person name="Ongeri F."/>
            <person name="Pham C."/>
            <person name="Simmons D."/>
            <person name="Wilczek-Boney K."/>
            <person name="Hale W."/>
            <person name="Jakkamsetti A."/>
            <person name="Pham P."/>
            <person name="Ruth R."/>
            <person name="San Lucas F."/>
            <person name="Warren J."/>
            <person name="Zhang J."/>
            <person name="Zhao Z."/>
            <person name="Zhou C."/>
            <person name="Zhu D."/>
            <person name="Lee S."/>
            <person name="Bess C."/>
            <person name="Blankenburg K."/>
            <person name="Forbes L."/>
            <person name="Fu Q."/>
            <person name="Gubbala S."/>
            <person name="Hirani K."/>
            <person name="Jayaseelan J.C."/>
            <person name="Lara F."/>
            <person name="Munidasa M."/>
            <person name="Palculict T."/>
            <person name="Patil S."/>
            <person name="Pu L.-L."/>
            <person name="Saada N."/>
            <person name="Tang L."/>
            <person name="Weissenberger G."/>
            <person name="Zhu Y."/>
            <person name="Hemphill L."/>
            <person name="Shang Y."/>
            <person name="Youmans B."/>
            <person name="Ayvaz T."/>
            <person name="Ross M."/>
            <person name="Santibanez J."/>
            <person name="Aqrawi P."/>
            <person name="Gross S."/>
            <person name="Joshi V."/>
            <person name="Fowler G."/>
            <person name="Nazareth L."/>
            <person name="Reid J."/>
            <person name="Worley K."/>
            <person name="Petrosino J."/>
            <person name="Highlander S."/>
            <person name="Gibbs R."/>
        </authorList>
    </citation>
    <scope>NUCLEOTIDE SEQUENCE [LARGE SCALE GENOMIC DNA]</scope>
    <source>
        <strain evidence="2 3">DSM 4582</strain>
    </source>
</reference>
<feature type="transmembrane region" description="Helical" evidence="1">
    <location>
        <begin position="103"/>
        <end position="123"/>
    </location>
</feature>
<sequence length="164" mass="18520">MENRRINKEAAVKSAPIFSPDDYDQHGLLRLPLWFWGVLILQARTWLLFVMAGASRQQGESMLQLFYPDTQRFWYGIALGLPAALAFLLSGRRAQWPRLWRSWRWVLMASLLAALGGSLTGVWQQDGNAPGLDGMLALLDVLAFAYLLLNVRLKACFAPGVERD</sequence>
<proteinExistence type="predicted"/>
<dbReference type="Pfam" id="PF11143">
    <property type="entry name" value="DUF2919"/>
    <property type="match status" value="1"/>
</dbReference>
<evidence type="ECO:0000256" key="1">
    <source>
        <dbReference type="SAM" id="Phobius"/>
    </source>
</evidence>
<dbReference type="Proteomes" id="UP000005723">
    <property type="component" value="Unassembled WGS sequence"/>
</dbReference>
<evidence type="ECO:0000313" key="3">
    <source>
        <dbReference type="Proteomes" id="UP000005723"/>
    </source>
</evidence>
<feature type="transmembrane region" description="Helical" evidence="1">
    <location>
        <begin position="135"/>
        <end position="153"/>
    </location>
</feature>
<organism evidence="2 3">
    <name type="scientific">Serratia odorifera DSM 4582</name>
    <dbReference type="NCBI Taxonomy" id="667129"/>
    <lineage>
        <taxon>Bacteria</taxon>
        <taxon>Pseudomonadati</taxon>
        <taxon>Pseudomonadota</taxon>
        <taxon>Gammaproteobacteria</taxon>
        <taxon>Enterobacterales</taxon>
        <taxon>Yersiniaceae</taxon>
        <taxon>Serratia</taxon>
    </lineage>
</organism>
<dbReference type="HOGENOM" id="CLU_115420_1_0_6"/>
<protein>
    <recommendedName>
        <fullName evidence="4">Inner membrane protein YfeZ</fullName>
    </recommendedName>
</protein>
<dbReference type="STRING" id="667129.HMPREF0758_2646"/>
<dbReference type="EMBL" id="ADBY01000045">
    <property type="protein sequence ID" value="EFE95672.1"/>
    <property type="molecule type" value="Genomic_DNA"/>
</dbReference>
<evidence type="ECO:0000313" key="2">
    <source>
        <dbReference type="EMBL" id="EFE95672.1"/>
    </source>
</evidence>